<reference evidence="1 2" key="1">
    <citation type="journal article" date="2015" name="Genome Announc.">
        <title>Expanding the biotechnology potential of lactobacilli through comparative genomics of 213 strains and associated genera.</title>
        <authorList>
            <person name="Sun Z."/>
            <person name="Harris H.M."/>
            <person name="McCann A."/>
            <person name="Guo C."/>
            <person name="Argimon S."/>
            <person name="Zhang W."/>
            <person name="Yang X."/>
            <person name="Jeffery I.B."/>
            <person name="Cooney J.C."/>
            <person name="Kagawa T.F."/>
            <person name="Liu W."/>
            <person name="Song Y."/>
            <person name="Salvetti E."/>
            <person name="Wrobel A."/>
            <person name="Rasinkangas P."/>
            <person name="Parkhill J."/>
            <person name="Rea M.C."/>
            <person name="O'Sullivan O."/>
            <person name="Ritari J."/>
            <person name="Douillard F.P."/>
            <person name="Paul Ross R."/>
            <person name="Yang R."/>
            <person name="Briner A.E."/>
            <person name="Felis G.E."/>
            <person name="de Vos W.M."/>
            <person name="Barrangou R."/>
            <person name="Klaenhammer T.R."/>
            <person name="Caufield P.W."/>
            <person name="Cui Y."/>
            <person name="Zhang H."/>
            <person name="O'Toole P.W."/>
        </authorList>
    </citation>
    <scope>NUCLEOTIDE SEQUENCE [LARGE SCALE GENOMIC DNA]</scope>
    <source>
        <strain evidence="1 2">DSM 22697</strain>
    </source>
</reference>
<dbReference type="Proteomes" id="UP000050865">
    <property type="component" value="Unassembled WGS sequence"/>
</dbReference>
<protein>
    <submittedName>
        <fullName evidence="1">Uncharacterized protein</fullName>
    </submittedName>
</protein>
<gene>
    <name evidence="1" type="ORF">FC75_GL001351</name>
</gene>
<sequence>MKTVYEDVVKQPADKLAQTMQDMTYCWNETVVPKKHYKKLLTKQLEEVVADSVSVSMVNAYYKTLAEFNKGNREWYVSALLCIELGINPSKASQQELEAVNRATLAALAGPDGGLLAPDLKAVFDQAMLGA</sequence>
<organism evidence="1 2">
    <name type="scientific">Lacticaseibacillus camelliae DSM 22697 = JCM 13995</name>
    <dbReference type="NCBI Taxonomy" id="1423730"/>
    <lineage>
        <taxon>Bacteria</taxon>
        <taxon>Bacillati</taxon>
        <taxon>Bacillota</taxon>
        <taxon>Bacilli</taxon>
        <taxon>Lactobacillales</taxon>
        <taxon>Lactobacillaceae</taxon>
        <taxon>Lacticaseibacillus</taxon>
    </lineage>
</organism>
<dbReference type="AlphaFoldDB" id="A0A0R2FHC1"/>
<evidence type="ECO:0000313" key="2">
    <source>
        <dbReference type="Proteomes" id="UP000050865"/>
    </source>
</evidence>
<evidence type="ECO:0000313" key="1">
    <source>
        <dbReference type="EMBL" id="KRN24172.1"/>
    </source>
</evidence>
<dbReference type="RefSeq" id="WP_056989282.1">
    <property type="nucleotide sequence ID" value="NZ_AYZJ01000024.1"/>
</dbReference>
<dbReference type="STRING" id="1423730.FC75_GL001351"/>
<accession>A0A0R2FHC1</accession>
<proteinExistence type="predicted"/>
<comment type="caution">
    <text evidence="1">The sequence shown here is derived from an EMBL/GenBank/DDBJ whole genome shotgun (WGS) entry which is preliminary data.</text>
</comment>
<keyword evidence="2" id="KW-1185">Reference proteome</keyword>
<name>A0A0R2FHC1_9LACO</name>
<dbReference type="PATRIC" id="fig|1423730.4.peg.1417"/>
<dbReference type="EMBL" id="AYZJ01000024">
    <property type="protein sequence ID" value="KRN24172.1"/>
    <property type="molecule type" value="Genomic_DNA"/>
</dbReference>